<dbReference type="AlphaFoldDB" id="A0A939MA95"/>
<reference evidence="3 4" key="2">
    <citation type="journal article" date="2022" name="Int. J. Syst. Evol. Microbiol.">
        <title>Strains of Bradyrhizobium barranii sp. nov. associated with legumes native to Canada are symbionts of soybeans and belong to different subspecies (subsp. barranii subsp. nov. and subsp. apii subsp. nov.) and symbiovars (sv. glycinearum and sv. septentrionale).</title>
        <authorList>
            <person name="Bromfield E.S.P."/>
            <person name="Cloutier S."/>
            <person name="Wasai-Hara S."/>
            <person name="Minamisawa K."/>
        </authorList>
    </citation>
    <scope>NUCLEOTIDE SEQUENCE [LARGE SCALE GENOMIC DNA]</scope>
    <source>
        <strain evidence="3 4">144S4</strain>
    </source>
</reference>
<name>A0A939MA95_9BRAD</name>
<evidence type="ECO:0000313" key="4">
    <source>
        <dbReference type="Proteomes" id="UP000664702"/>
    </source>
</evidence>
<sequence length="230" mass="25740">MSKKSRGITKLSFYEQVGIIIPGSAMLFGLFFFIPDLRGALTKDGVSVGQLGIFVLLSYAAGHLVAAVGNAVEWLMWKAFGGMPSDWIVREDQTLLAPEQLNQLREKLQVLMGFCVEKVTGMDVKTWKPISRQIYAKVMKDGQTSRIDTFNGNYGLNRGLASAMLVLTVFALTQSLWWAAFGLIVVGSVFLYRAHRFGVYYGRELYLQFLIMSDQPKPPPKISRKKEETA</sequence>
<protein>
    <submittedName>
        <fullName evidence="2">Uncharacterized protein</fullName>
    </submittedName>
</protein>
<evidence type="ECO:0000256" key="1">
    <source>
        <dbReference type="SAM" id="Phobius"/>
    </source>
</evidence>
<accession>A0A939MA95</accession>
<reference evidence="2" key="1">
    <citation type="submission" date="2021-03" db="EMBL/GenBank/DDBJ databases">
        <title>Whole Genome Sequence of Bradyrhizobium sp. Strain 144S4.</title>
        <authorList>
            <person name="Bromfield E.S.P."/>
            <person name="Cloutier S."/>
        </authorList>
    </citation>
    <scope>NUCLEOTIDE SEQUENCE [LARGE SCALE GENOMIC DNA]</scope>
    <source>
        <strain evidence="2">144S4</strain>
    </source>
</reference>
<proteinExistence type="predicted"/>
<feature type="transmembrane region" description="Helical" evidence="1">
    <location>
        <begin position="155"/>
        <end position="171"/>
    </location>
</feature>
<feature type="transmembrane region" description="Helical" evidence="1">
    <location>
        <begin position="12"/>
        <end position="34"/>
    </location>
</feature>
<keyword evidence="1" id="KW-0812">Transmembrane</keyword>
<gene>
    <name evidence="3" type="ORF">J4G43_031325</name>
    <name evidence="2" type="ORF">J4G43_33305</name>
</gene>
<evidence type="ECO:0000313" key="2">
    <source>
        <dbReference type="EMBL" id="MBO1865603.1"/>
    </source>
</evidence>
<keyword evidence="1" id="KW-0472">Membrane</keyword>
<feature type="transmembrane region" description="Helical" evidence="1">
    <location>
        <begin position="177"/>
        <end position="194"/>
    </location>
</feature>
<keyword evidence="1" id="KW-1133">Transmembrane helix</keyword>
<dbReference type="EMBL" id="JAGEMI010000001">
    <property type="protein sequence ID" value="MBO1865603.1"/>
    <property type="molecule type" value="Genomic_DNA"/>
</dbReference>
<dbReference type="RefSeq" id="WP_208087328.1">
    <property type="nucleotide sequence ID" value="NZ_CP086136.1"/>
</dbReference>
<dbReference type="KEGG" id="bban:J4G43_031325"/>
<dbReference type="EMBL" id="CP086136">
    <property type="protein sequence ID" value="UEM09221.1"/>
    <property type="molecule type" value="Genomic_DNA"/>
</dbReference>
<evidence type="ECO:0000313" key="3">
    <source>
        <dbReference type="EMBL" id="UEM09221.1"/>
    </source>
</evidence>
<dbReference type="Proteomes" id="UP000664702">
    <property type="component" value="Chromosome"/>
</dbReference>
<organism evidence="2">
    <name type="scientific">Bradyrhizobium barranii subsp. barranii</name>
    <dbReference type="NCBI Taxonomy" id="2823807"/>
    <lineage>
        <taxon>Bacteria</taxon>
        <taxon>Pseudomonadati</taxon>
        <taxon>Pseudomonadota</taxon>
        <taxon>Alphaproteobacteria</taxon>
        <taxon>Hyphomicrobiales</taxon>
        <taxon>Nitrobacteraceae</taxon>
        <taxon>Bradyrhizobium</taxon>
        <taxon>Bradyrhizobium barranii</taxon>
    </lineage>
</organism>
<feature type="transmembrane region" description="Helical" evidence="1">
    <location>
        <begin position="46"/>
        <end position="68"/>
    </location>
</feature>